<dbReference type="PANTHER" id="PTHR18929">
    <property type="entry name" value="PROTEIN DISULFIDE ISOMERASE"/>
    <property type="match status" value="1"/>
</dbReference>
<dbReference type="InterPro" id="IPR013766">
    <property type="entry name" value="Thioredoxin_domain"/>
</dbReference>
<protein>
    <recommendedName>
        <fullName evidence="4">protein disulfide-isomerase</fullName>
        <ecNumber evidence="4">5.3.4.1</ecNumber>
    </recommendedName>
</protein>
<proteinExistence type="inferred from homology"/>
<comment type="caution">
    <text evidence="10">The sequence shown here is derived from an EMBL/GenBank/DDBJ whole genome shotgun (WGS) entry which is preliminary data.</text>
</comment>
<dbReference type="PANTHER" id="PTHR18929:SF132">
    <property type="entry name" value="PROTEIN DISULFIDE-ISOMERASE A3"/>
    <property type="match status" value="1"/>
</dbReference>
<reference evidence="10 11" key="1">
    <citation type="journal article" date="2020" name="ISME J.">
        <title>Uncovering the hidden diversity of litter-decomposition mechanisms in mushroom-forming fungi.</title>
        <authorList>
            <person name="Floudas D."/>
            <person name="Bentzer J."/>
            <person name="Ahren D."/>
            <person name="Johansson T."/>
            <person name="Persson P."/>
            <person name="Tunlid A."/>
        </authorList>
    </citation>
    <scope>NUCLEOTIDE SEQUENCE [LARGE SCALE GENOMIC DNA]</scope>
    <source>
        <strain evidence="10 11">CBS 175.51</strain>
    </source>
</reference>
<dbReference type="GO" id="GO:0003756">
    <property type="term" value="F:protein disulfide isomerase activity"/>
    <property type="evidence" value="ECO:0007669"/>
    <property type="project" value="UniProtKB-EC"/>
</dbReference>
<evidence type="ECO:0000256" key="6">
    <source>
        <dbReference type="ARBA" id="ARBA00023235"/>
    </source>
</evidence>
<evidence type="ECO:0000256" key="3">
    <source>
        <dbReference type="ARBA" id="ARBA00006347"/>
    </source>
</evidence>
<evidence type="ECO:0000259" key="9">
    <source>
        <dbReference type="Pfam" id="PF00085"/>
    </source>
</evidence>
<dbReference type="Proteomes" id="UP000541558">
    <property type="component" value="Unassembled WGS sequence"/>
</dbReference>
<comment type="catalytic activity">
    <reaction evidence="1">
        <text>Catalyzes the rearrangement of -S-S- bonds in proteins.</text>
        <dbReference type="EC" id="5.3.4.1"/>
    </reaction>
</comment>
<keyword evidence="8" id="KW-0732">Signal</keyword>
<dbReference type="GO" id="GO:0006457">
    <property type="term" value="P:protein folding"/>
    <property type="evidence" value="ECO:0007669"/>
    <property type="project" value="TreeGrafter"/>
</dbReference>
<comment type="subcellular location">
    <subcellularLocation>
        <location evidence="2">Endoplasmic reticulum lumen</location>
    </subcellularLocation>
</comment>
<dbReference type="GO" id="GO:0005788">
    <property type="term" value="C:endoplasmic reticulum lumen"/>
    <property type="evidence" value="ECO:0007669"/>
    <property type="project" value="UniProtKB-SubCell"/>
</dbReference>
<organism evidence="10 11">
    <name type="scientific">Ephemerocybe angulata</name>
    <dbReference type="NCBI Taxonomy" id="980116"/>
    <lineage>
        <taxon>Eukaryota</taxon>
        <taxon>Fungi</taxon>
        <taxon>Dikarya</taxon>
        <taxon>Basidiomycota</taxon>
        <taxon>Agaricomycotina</taxon>
        <taxon>Agaricomycetes</taxon>
        <taxon>Agaricomycetidae</taxon>
        <taxon>Agaricales</taxon>
        <taxon>Agaricineae</taxon>
        <taxon>Psathyrellaceae</taxon>
        <taxon>Ephemerocybe</taxon>
    </lineage>
</organism>
<name>A0A8H5FHT0_9AGAR</name>
<evidence type="ECO:0000256" key="2">
    <source>
        <dbReference type="ARBA" id="ARBA00004319"/>
    </source>
</evidence>
<feature type="chain" id="PRO_5034740323" description="protein disulfide-isomerase" evidence="8">
    <location>
        <begin position="24"/>
        <end position="445"/>
    </location>
</feature>
<sequence length="445" mass="48744">MRLPTLFLSSCLSFLFCLSFVSAAQVAFSAVSTSSLSANGTKSDIVSLGLRNFKAFVDAEPIALVAFFQPMDGTWRHYAPDYERAAATLKKKNIPLAKVNCVEEGTLCRRLGYETWDLPSWKVYKNGKPVKYSQYVSKEESAVVNYMLKQTLPPVVPLLTAHAHSEFTRPNHTAAEIVAVAYLLPNSESSSPLNMAFSSLAHAKYHDTRYAFGASTDLGVAAAAGVVPPAVVLYRPFDAPRVAYPGAPASCHEGHKARFSARKAQKVLERALRKWIAGLSVPIFAELRLDNSRMYLHEQGVEKPIAVLLADPAKPAHKLEGLRAALRPLAGEVKDRMDFAWANARMPIGEALAQSAGQGKGTPLFMITNPRGRDKRPVVLDTADVGVTPEGVRELVKKYLEENPALPGDLDAEDEQGRFAYVEEVLDAIAGKIRAALRWFILFFA</sequence>
<keyword evidence="11" id="KW-1185">Reference proteome</keyword>
<evidence type="ECO:0000256" key="8">
    <source>
        <dbReference type="SAM" id="SignalP"/>
    </source>
</evidence>
<evidence type="ECO:0000256" key="1">
    <source>
        <dbReference type="ARBA" id="ARBA00001182"/>
    </source>
</evidence>
<evidence type="ECO:0000256" key="4">
    <source>
        <dbReference type="ARBA" id="ARBA00012723"/>
    </source>
</evidence>
<dbReference type="Gene3D" id="3.40.30.10">
    <property type="entry name" value="Glutaredoxin"/>
    <property type="match status" value="3"/>
</dbReference>
<keyword evidence="5" id="KW-0256">Endoplasmic reticulum</keyword>
<feature type="signal peptide" evidence="8">
    <location>
        <begin position="1"/>
        <end position="23"/>
    </location>
</feature>
<evidence type="ECO:0000313" key="10">
    <source>
        <dbReference type="EMBL" id="KAF5337271.1"/>
    </source>
</evidence>
<comment type="similarity">
    <text evidence="3">Belongs to the protein disulfide isomerase family.</text>
</comment>
<keyword evidence="7" id="KW-0676">Redox-active center</keyword>
<evidence type="ECO:0000256" key="5">
    <source>
        <dbReference type="ARBA" id="ARBA00022824"/>
    </source>
</evidence>
<evidence type="ECO:0000256" key="7">
    <source>
        <dbReference type="ARBA" id="ARBA00023284"/>
    </source>
</evidence>
<feature type="domain" description="Thioredoxin" evidence="9">
    <location>
        <begin position="48"/>
        <end position="144"/>
    </location>
</feature>
<gene>
    <name evidence="10" type="ORF">D9611_003100</name>
</gene>
<dbReference type="SUPFAM" id="SSF52833">
    <property type="entry name" value="Thioredoxin-like"/>
    <property type="match status" value="1"/>
</dbReference>
<accession>A0A8H5FHT0</accession>
<keyword evidence="6" id="KW-0413">Isomerase</keyword>
<dbReference type="OrthoDB" id="427280at2759"/>
<dbReference type="AlphaFoldDB" id="A0A8H5FHT0"/>
<dbReference type="GO" id="GO:0034976">
    <property type="term" value="P:response to endoplasmic reticulum stress"/>
    <property type="evidence" value="ECO:0007669"/>
    <property type="project" value="TreeGrafter"/>
</dbReference>
<dbReference type="InterPro" id="IPR036249">
    <property type="entry name" value="Thioredoxin-like_sf"/>
</dbReference>
<dbReference type="CDD" id="cd02961">
    <property type="entry name" value="PDI_a_family"/>
    <property type="match status" value="1"/>
</dbReference>
<dbReference type="Pfam" id="PF00085">
    <property type="entry name" value="Thioredoxin"/>
    <property type="match status" value="1"/>
</dbReference>
<evidence type="ECO:0000313" key="11">
    <source>
        <dbReference type="Proteomes" id="UP000541558"/>
    </source>
</evidence>
<dbReference type="EC" id="5.3.4.1" evidence="4"/>
<dbReference type="EMBL" id="JAACJK010000057">
    <property type="protein sequence ID" value="KAF5337271.1"/>
    <property type="molecule type" value="Genomic_DNA"/>
</dbReference>